<dbReference type="EMBL" id="HACA01022918">
    <property type="protein sequence ID" value="CDW40279.1"/>
    <property type="molecule type" value="Transcribed_RNA"/>
</dbReference>
<evidence type="ECO:0000313" key="1">
    <source>
        <dbReference type="EMBL" id="CDW40279.1"/>
    </source>
</evidence>
<feature type="non-terminal residue" evidence="1">
    <location>
        <position position="1"/>
    </location>
</feature>
<dbReference type="AlphaFoldDB" id="A0A0K2UPR7"/>
<sequence>YKKSKDGVYEHNLTQWHVVRIFYRYNTSNKLNNKQVTVIRSKGKSANQYKPFMIRDVSEEEEVGCGEAKTRTTIFLSS</sequence>
<reference evidence="1" key="1">
    <citation type="submission" date="2014-05" db="EMBL/GenBank/DDBJ databases">
        <authorList>
            <person name="Chronopoulou M."/>
        </authorList>
    </citation>
    <scope>NUCLEOTIDE SEQUENCE</scope>
    <source>
        <tissue evidence="1">Whole organism</tissue>
    </source>
</reference>
<name>A0A0K2UPR7_LEPSM</name>
<protein>
    <submittedName>
        <fullName evidence="1">Uncharacterized protein</fullName>
    </submittedName>
</protein>
<accession>A0A0K2UPR7</accession>
<organism evidence="1">
    <name type="scientific">Lepeophtheirus salmonis</name>
    <name type="common">Salmon louse</name>
    <name type="synonym">Caligus salmonis</name>
    <dbReference type="NCBI Taxonomy" id="72036"/>
    <lineage>
        <taxon>Eukaryota</taxon>
        <taxon>Metazoa</taxon>
        <taxon>Ecdysozoa</taxon>
        <taxon>Arthropoda</taxon>
        <taxon>Crustacea</taxon>
        <taxon>Multicrustacea</taxon>
        <taxon>Hexanauplia</taxon>
        <taxon>Copepoda</taxon>
        <taxon>Siphonostomatoida</taxon>
        <taxon>Caligidae</taxon>
        <taxon>Lepeophtheirus</taxon>
    </lineage>
</organism>
<proteinExistence type="predicted"/>